<keyword evidence="4" id="KW-1185">Reference proteome</keyword>
<protein>
    <recommendedName>
        <fullName evidence="2">DUF1707 domain-containing protein</fullName>
    </recommendedName>
</protein>
<dbReference type="AlphaFoldDB" id="A0A255DRS3"/>
<accession>A0A255DRS3</accession>
<feature type="domain" description="DUF1707" evidence="2">
    <location>
        <begin position="15"/>
        <end position="67"/>
    </location>
</feature>
<keyword evidence="1" id="KW-0812">Transmembrane</keyword>
<proteinExistence type="predicted"/>
<evidence type="ECO:0000256" key="1">
    <source>
        <dbReference type="SAM" id="Phobius"/>
    </source>
</evidence>
<dbReference type="EMBL" id="NOZR01000007">
    <property type="protein sequence ID" value="OYN79935.1"/>
    <property type="molecule type" value="Genomic_DNA"/>
</dbReference>
<evidence type="ECO:0000313" key="3">
    <source>
        <dbReference type="EMBL" id="OYN79935.1"/>
    </source>
</evidence>
<organism evidence="3 4">
    <name type="scientific">Mycolicibacterium sphagni</name>
    <dbReference type="NCBI Taxonomy" id="1786"/>
    <lineage>
        <taxon>Bacteria</taxon>
        <taxon>Bacillati</taxon>
        <taxon>Actinomycetota</taxon>
        <taxon>Actinomycetes</taxon>
        <taxon>Mycobacteriales</taxon>
        <taxon>Mycobacteriaceae</taxon>
        <taxon>Mycolicibacterium</taxon>
    </lineage>
</organism>
<feature type="transmembrane region" description="Helical" evidence="1">
    <location>
        <begin position="84"/>
        <end position="101"/>
    </location>
</feature>
<keyword evidence="1" id="KW-1133">Transmembrane helix</keyword>
<gene>
    <name evidence="3" type="ORF">CG716_10765</name>
</gene>
<name>A0A255DRS3_9MYCO</name>
<comment type="caution">
    <text evidence="3">The sequence shown here is derived from an EMBL/GenBank/DDBJ whole genome shotgun (WGS) entry which is preliminary data.</text>
</comment>
<dbReference type="Pfam" id="PF08044">
    <property type="entry name" value="DUF1707"/>
    <property type="match status" value="1"/>
</dbReference>
<dbReference type="InterPro" id="IPR012551">
    <property type="entry name" value="DUF1707_SHOCT-like"/>
</dbReference>
<evidence type="ECO:0000259" key="2">
    <source>
        <dbReference type="Pfam" id="PF08044"/>
    </source>
</evidence>
<sequence>MTSSMMDPVSEDEDVRIGTAEREEAMASLSRQFSEGRLNPDEFSERSGAIAAAVTRADLEPIFADLPAKPGQIPPRSIEHTRDWRAIVMALVPLVALGFTILVPHGWLAWLALPILGILLYRGR</sequence>
<keyword evidence="1" id="KW-0472">Membrane</keyword>
<dbReference type="Proteomes" id="UP000216063">
    <property type="component" value="Unassembled WGS sequence"/>
</dbReference>
<evidence type="ECO:0000313" key="4">
    <source>
        <dbReference type="Proteomes" id="UP000216063"/>
    </source>
</evidence>
<reference evidence="3 4" key="1">
    <citation type="submission" date="2017-07" db="EMBL/GenBank/DDBJ databases">
        <title>The new phylogeny of genus Mycobacterium.</title>
        <authorList>
            <person name="Tortoli E."/>
            <person name="Trovato A."/>
            <person name="Cirillo D.M."/>
        </authorList>
    </citation>
    <scope>NUCLEOTIDE SEQUENCE [LARGE SCALE GENOMIC DNA]</scope>
    <source>
        <strain evidence="3 4">ATCC 33027</strain>
    </source>
</reference>